<comment type="caution">
    <text evidence="2">The sequence shown here is derived from an EMBL/GenBank/DDBJ whole genome shotgun (WGS) entry which is preliminary data.</text>
</comment>
<reference evidence="2" key="1">
    <citation type="submission" date="2022-07" db="EMBL/GenBank/DDBJ databases">
        <authorList>
            <person name="Trinca V."/>
            <person name="Uliana J.V.C."/>
            <person name="Torres T.T."/>
            <person name="Ward R.J."/>
            <person name="Monesi N."/>
        </authorList>
    </citation>
    <scope>NUCLEOTIDE SEQUENCE</scope>
    <source>
        <strain evidence="2">HSMRA1968</strain>
        <tissue evidence="2">Whole embryos</tissue>
    </source>
</reference>
<keyword evidence="1" id="KW-0812">Transmembrane</keyword>
<evidence type="ECO:0000313" key="3">
    <source>
        <dbReference type="Proteomes" id="UP001151699"/>
    </source>
</evidence>
<evidence type="ECO:0000313" key="2">
    <source>
        <dbReference type="EMBL" id="KAJ6643156.1"/>
    </source>
</evidence>
<keyword evidence="1" id="KW-1133">Transmembrane helix</keyword>
<dbReference type="Proteomes" id="UP001151699">
    <property type="component" value="Chromosome B"/>
</dbReference>
<feature type="transmembrane region" description="Helical" evidence="1">
    <location>
        <begin position="103"/>
        <end position="120"/>
    </location>
</feature>
<dbReference type="EMBL" id="WJQU01000002">
    <property type="protein sequence ID" value="KAJ6643156.1"/>
    <property type="molecule type" value="Genomic_DNA"/>
</dbReference>
<name>A0A9Q0N484_9DIPT</name>
<protein>
    <submittedName>
        <fullName evidence="2">Uncharacterized protein</fullName>
    </submittedName>
</protein>
<feature type="non-terminal residue" evidence="2">
    <location>
        <position position="1"/>
    </location>
</feature>
<gene>
    <name evidence="2" type="ORF">Bhyg_08112</name>
</gene>
<organism evidence="2 3">
    <name type="scientific">Pseudolycoriella hygida</name>
    <dbReference type="NCBI Taxonomy" id="35572"/>
    <lineage>
        <taxon>Eukaryota</taxon>
        <taxon>Metazoa</taxon>
        <taxon>Ecdysozoa</taxon>
        <taxon>Arthropoda</taxon>
        <taxon>Hexapoda</taxon>
        <taxon>Insecta</taxon>
        <taxon>Pterygota</taxon>
        <taxon>Neoptera</taxon>
        <taxon>Endopterygota</taxon>
        <taxon>Diptera</taxon>
        <taxon>Nematocera</taxon>
        <taxon>Sciaroidea</taxon>
        <taxon>Sciaridae</taxon>
        <taxon>Pseudolycoriella</taxon>
    </lineage>
</organism>
<sequence length="232" mass="26929">MIHRFSAKNMRLTDTTYLYPHDTDNFILIVPRRFQSKIQYDHILKSPLILVWAPVVAIVAIIRFVFNKFRRTDKSLVDISLQTFGLSLGMPFNATISSAAENLLLWCFCLATMLSGMLLSSEMFQGFALQLDFLAINNLEELERSGLEVQVPMYSVSVKHFFENIPQKLKLNYIMHHEISDMIQSRNLSYAYVIGESKFNILFSNDKDAWHVIERFGCLEHYGTKMCEPRSR</sequence>
<proteinExistence type="predicted"/>
<keyword evidence="3" id="KW-1185">Reference proteome</keyword>
<keyword evidence="1" id="KW-0472">Membrane</keyword>
<evidence type="ECO:0000256" key="1">
    <source>
        <dbReference type="SAM" id="Phobius"/>
    </source>
</evidence>
<dbReference type="AlphaFoldDB" id="A0A9Q0N484"/>
<feature type="transmembrane region" description="Helical" evidence="1">
    <location>
        <begin position="47"/>
        <end position="66"/>
    </location>
</feature>
<accession>A0A9Q0N484</accession>